<feature type="domain" description="Carrier" evidence="5">
    <location>
        <begin position="514"/>
        <end position="589"/>
    </location>
</feature>
<dbReference type="NCBIfam" id="NF003417">
    <property type="entry name" value="PRK04813.1"/>
    <property type="match status" value="3"/>
</dbReference>
<organism evidence="6 7">
    <name type="scientific">[Ruminococcus] torques</name>
    <dbReference type="NCBI Taxonomy" id="33039"/>
    <lineage>
        <taxon>Bacteria</taxon>
        <taxon>Bacillati</taxon>
        <taxon>Bacillota</taxon>
        <taxon>Clostridia</taxon>
        <taxon>Lachnospirales</taxon>
        <taxon>Lachnospiraceae</taxon>
        <taxon>Mediterraneibacter</taxon>
    </lineage>
</organism>
<protein>
    <submittedName>
        <fullName evidence="6">Tyrocidine synthase 3</fullName>
    </submittedName>
</protein>
<dbReference type="Gene3D" id="3.40.50.12780">
    <property type="entry name" value="N-terminal domain of ligase-like"/>
    <property type="match status" value="2"/>
</dbReference>
<gene>
    <name evidence="6" type="primary">tycC_2</name>
    <name evidence="6" type="ORF">RTSSTS7063_00864</name>
</gene>
<dbReference type="PANTHER" id="PTHR45527:SF1">
    <property type="entry name" value="FATTY ACID SYNTHASE"/>
    <property type="match status" value="1"/>
</dbReference>
<dbReference type="Gene3D" id="3.40.50.720">
    <property type="entry name" value="NAD(P)-binding Rossmann-like Domain"/>
    <property type="match status" value="1"/>
</dbReference>
<proteinExistence type="predicted"/>
<dbReference type="Gene3D" id="3.40.50.980">
    <property type="match status" value="2"/>
</dbReference>
<feature type="domain" description="Carrier" evidence="5">
    <location>
        <begin position="1522"/>
        <end position="1597"/>
    </location>
</feature>
<feature type="domain" description="Carrier" evidence="5">
    <location>
        <begin position="2519"/>
        <end position="2593"/>
    </location>
</feature>
<dbReference type="Gene3D" id="2.30.38.10">
    <property type="entry name" value="Luciferase, Domain 3"/>
    <property type="match status" value="1"/>
</dbReference>
<dbReference type="RefSeq" id="WP_144366662.1">
    <property type="nucleotide sequence ID" value="NZ_CABHNA010000038.1"/>
</dbReference>
<keyword evidence="4" id="KW-0436">Ligase</keyword>
<dbReference type="Gene3D" id="3.30.559.30">
    <property type="entry name" value="Nonribosomal peptide synthetase, condensation domain"/>
    <property type="match status" value="2"/>
</dbReference>
<dbReference type="InterPro" id="IPR036291">
    <property type="entry name" value="NAD(P)-bd_dom_sf"/>
</dbReference>
<dbReference type="FunFam" id="3.40.50.980:FF:000001">
    <property type="entry name" value="Non-ribosomal peptide synthetase"/>
    <property type="match status" value="2"/>
</dbReference>
<dbReference type="SUPFAM" id="SSF51735">
    <property type="entry name" value="NAD(P)-binding Rossmann-fold domains"/>
    <property type="match status" value="1"/>
</dbReference>
<evidence type="ECO:0000256" key="2">
    <source>
        <dbReference type="ARBA" id="ARBA00022450"/>
    </source>
</evidence>
<dbReference type="Pfam" id="PF13193">
    <property type="entry name" value="AMP-binding_C"/>
    <property type="match status" value="1"/>
</dbReference>
<dbReference type="GO" id="GO:0031177">
    <property type="term" value="F:phosphopantetheine binding"/>
    <property type="evidence" value="ECO:0007669"/>
    <property type="project" value="TreeGrafter"/>
</dbReference>
<accession>A0A564T1V1</accession>
<dbReference type="SUPFAM" id="SSF47336">
    <property type="entry name" value="ACP-like"/>
    <property type="match status" value="3"/>
</dbReference>
<sequence length="2996" mass="338466">MNAINEKTNFAFEFKPVTKLFEEQVQNHPDQCAVISGEEKLTYIQLNKRANRIANALIEMGVVREAIVGVVLHRCCDFYAVRQGILKSGGAFVVAAPDYPEDRIQYIFEDAEAHFIITTKQIAREHADLFSKLSSKILLLEELLEHENAENPNVEIKEHDLCYCIYTSGSTGKPKGVMIEHINLANFVNPNPKNTETYGYVSRGSVSLSMAAMTFDVSILEEYIPLTNGLTAVIAKDEEIQNPIMLGDLILKNKVDIMTTTPTYLSNIIDLPQLQEAMAGIKVFDVGAEAFPPALYDKLRSVNPDAYIMNGYGPTETTISCTMKVMTDNKKITIGAPNGNVKVFVVNKENEVLPDGETGELVIAGLGVGRGYINLPEKTAAVFIDLNGERAYKTGDLARINTDDEIEFFGRIDNQIKLRGLRIELGEIEEVINSLDGITTNITIPVDNKYLCCYFTADRQIDPEEISAYASESLAHYMVPEVFIQLDKMPVTANGKIDKKALPKPVSQPENLKAPETPMQKKIFEIVAKVVENDFFGIDTSFYKAGLSSISAMKLCILISDEFGVTVKTSDIHEYNTVEKLEKYVMFAPKIRTYEKRAIYPLTGSQKGIFAECSKNPESTVYNIPFLFELDPKIDIQKLSDAITAMVTAHSYLLTKVYLNDKGEMVQRPCDDTFVFVPEVIKTTNKQFECLKKELVHPFRLEKGQLFRAEIYLTEDRKYLFTDFHHIIADGNSYDIIFEDINRAYQGEKLEKESYTGFDAAIDEEQQMKEGKYKKAEKYYDSIFEGIETESLPFPDQSGKIPEKGYQERALSIREEKIFSYCEKMGVTPNILFTGLFGILMTKYSNSEDSLFATIYNGRNDSRLENTVCMLVKTLPVYCSFEPGATVQAYMAKLSEQMMSSMANDIFPFSDICAKYGFNSDLVFAYQAELSDDYPIGNTIAKGEDLSLDMAKMPLLIQVREYNSEYVLTAEYRSDMYSEDFVGGILEAFETAMDSMLKTKYISEISILSENAENKIAEFNHTECEYDRNSTISDRFDEIVQATPDRTAVVFQNKKYTYKELDEISDRLGKYIASMGIGKEDVVSILIPRCEYMAIAPMGVIKAGAAYQPLDPTYPKDRLMYMLEDSSAKLLIADRELLPLLDGYQGPVLFTDEIMQLENTDAELRKPGYKDLFILLYTSGSTGVPKGCMLEYGNITAFCHWYKRYYGIDSDSKVAAYASFGFDASMMDIYGAITNGAELHIIPEDIRLDFIALQRYFEENGITHSFMTTQVGRQFALEMNCESLKYLSVGGEKLVPCDPPKGYKLINGYGPTEATIFTTVFEVDRYYPNIPIGRALDNVRLYIVDKSGHMLPYGACGELMIAGWQVSRGYLNKPEKTAEVYTENIYDNTEGYEILYHSGDIARYLPDGNIQIIGRKDSQVKIRGFRIELSEVEEVIRRYKGIKDATVVAFDEPTGGKYIAAYVVADSEIDIESLNDFIKETKPAYMVPAVTMQIDKIPLNQNQKVNKKELPVPERKAAEIIKPQNEIQQKLFDCIAEVLGYTEFGITTDIYDAGLTSISAIKLNILISKAFDIVIKTSDIKNNPTIQMLENFVGTAGKETKREVQENYPLTNTQEGIFIECTANMGSTIYNIPYLLKLDKKVDLERLAAAVDSMIEAHPYLKTRLFMDENGDVLQKRDDHIVCKTQIINGMNRETLVRPYMLFNEQLFRFEIYRTCDGNYLFLDIHHIIADGTSLAIIINDINRAYAGEVLETEKYTSYDLALDNRDALKGNTYKEAEKYYKSVFDLTNGSIGFYPDKSGAVPTAELYRREITEISVQEVKEFCKEYGITENVFFISAFGIALGKYNFRKDAVFTTIYHGRNDSRLSETIGMLVKTLPVYCDFSGSIRECLTNVQGQLIDSMNHDIYPFSQISHEFNIKADAMVIYQGDNFAFDTIGGEYAQEEPIRLNMAKAPVSVSISIERSKFVFEIEYRGDMYYEDSIKYLADNLTLAADCILREYDPSEIRLLFEEETEMEDDPEHAGKTFVDLFRETVAKYPDRAAVRDGQAELTYRELDKMSDYVAQKLTENGFGREKVAGILCGRTKEYAIAYIGIMKAGGAYVPLDPEYPQSRIKYMLKDSEAENLLVMNQYLDLVDFYDKNIISLDDVEKEAKEFQLSVELTPPKQENLAYMIYTSGSTGKPKGVMIEHRNLLNLIEYVRLTRNTTPEDVVAEFASFCFDASVLDLFAPLTAGAVLYILPESIRKDAVAVGKFIKDEKITTATFPTQMGELITELLDDAPDLKFVTLGGEKFKHYRERTYQMINGYGPTEDTVSSTEFKVDRQYDNIPIGKSQRNVRSYIVDKDLNRLPVGASGELCHAGRQIARGYHNLPEKTAAVFVANPFSVCEDDSRLYRTGDMVRMKGDGNIEYIGRIDSQVKIRGYRVELGEIEGAVLKHEQVKNAAVTVVEKGGNKYITAYYTGENIPEEQLKSFLEPLIPDYMMPTFFVYLDEMPVTPGGKIDKKALPLPEVTIKNTGYVEPVTAVQTSLCEIFEKALGVEKVGIEDNFFEIGGSSLTASKVAILCLSKNISIVYSDIFKYPTVRELAAVVDDSVLPENPQSNNEFSNYNYNRIQSVISGNVEENVDRVTKEKLGDIMLTGATGFLGIHVLKAYLDNYDGKVYCLVRKGAYQSAQKRMMHMLMYYFDNPYQELFQDRIICVDGDITSKEEVESFAGYKFQTLINCAACVKHFAAGDILEKINVQGVLNLIDFCKNNGRRFIQISTVSVAGEGSDGVPPLSRRFCENDLYIGQNITNEYIRTKFLAERAVLEAVSGGLDGKIIRVGNLMSRNTDGEFQINFITNGFLRSLRGYKAVGKFPIGSMHEITEFSPIDSTALAVLKLVQTDRRFTVFHACNSHQIYMADLIYAMRNHGFRIDIVKDEEFEEAVREFAKNSKDSDAVSGLIAYTSHNENEIYTLEYSNRFTAQILYRLDYKWPVTDDRYLENAIAALDRLAFFD</sequence>
<dbReference type="InterPro" id="IPR020845">
    <property type="entry name" value="AMP-binding_CS"/>
</dbReference>
<dbReference type="InterPro" id="IPR042099">
    <property type="entry name" value="ANL_N_sf"/>
</dbReference>
<dbReference type="Proteomes" id="UP000363661">
    <property type="component" value="Unassembled WGS sequence"/>
</dbReference>
<evidence type="ECO:0000256" key="1">
    <source>
        <dbReference type="ARBA" id="ARBA00001957"/>
    </source>
</evidence>
<dbReference type="GO" id="GO:0008610">
    <property type="term" value="P:lipid biosynthetic process"/>
    <property type="evidence" value="ECO:0007669"/>
    <property type="project" value="UniProtKB-ARBA"/>
</dbReference>
<dbReference type="Gene3D" id="3.30.300.30">
    <property type="match status" value="3"/>
</dbReference>
<evidence type="ECO:0000256" key="3">
    <source>
        <dbReference type="ARBA" id="ARBA00022553"/>
    </source>
</evidence>
<dbReference type="Pfam" id="PF00550">
    <property type="entry name" value="PP-binding"/>
    <property type="match status" value="3"/>
</dbReference>
<dbReference type="InterPro" id="IPR045851">
    <property type="entry name" value="AMP-bd_C_sf"/>
</dbReference>
<keyword evidence="2" id="KW-0596">Phosphopantetheine</keyword>
<dbReference type="PROSITE" id="PS00455">
    <property type="entry name" value="AMP_BINDING"/>
    <property type="match status" value="2"/>
</dbReference>
<dbReference type="InterPro" id="IPR013120">
    <property type="entry name" value="FAR_NAD-bd"/>
</dbReference>
<evidence type="ECO:0000256" key="4">
    <source>
        <dbReference type="ARBA" id="ARBA00022598"/>
    </source>
</evidence>
<keyword evidence="7" id="KW-1185">Reference proteome</keyword>
<evidence type="ECO:0000313" key="7">
    <source>
        <dbReference type="Proteomes" id="UP000363661"/>
    </source>
</evidence>
<dbReference type="InterPro" id="IPR001242">
    <property type="entry name" value="Condensation_dom"/>
</dbReference>
<dbReference type="SUPFAM" id="SSF56801">
    <property type="entry name" value="Acetyl-CoA synthetase-like"/>
    <property type="match status" value="3"/>
</dbReference>
<dbReference type="InterPro" id="IPR036736">
    <property type="entry name" value="ACP-like_sf"/>
</dbReference>
<dbReference type="GO" id="GO:0044550">
    <property type="term" value="P:secondary metabolite biosynthetic process"/>
    <property type="evidence" value="ECO:0007669"/>
    <property type="project" value="TreeGrafter"/>
</dbReference>
<evidence type="ECO:0000259" key="5">
    <source>
        <dbReference type="PROSITE" id="PS50075"/>
    </source>
</evidence>
<dbReference type="Pfam" id="PF00501">
    <property type="entry name" value="AMP-binding"/>
    <property type="match status" value="3"/>
</dbReference>
<dbReference type="SUPFAM" id="SSF52777">
    <property type="entry name" value="CoA-dependent acyltransferases"/>
    <property type="match status" value="4"/>
</dbReference>
<dbReference type="InterPro" id="IPR025110">
    <property type="entry name" value="AMP-bd_C"/>
</dbReference>
<dbReference type="GO" id="GO:0016874">
    <property type="term" value="F:ligase activity"/>
    <property type="evidence" value="ECO:0007669"/>
    <property type="project" value="UniProtKB-KW"/>
</dbReference>
<comment type="cofactor">
    <cofactor evidence="1">
        <name>pantetheine 4'-phosphate</name>
        <dbReference type="ChEBI" id="CHEBI:47942"/>
    </cofactor>
</comment>
<dbReference type="PANTHER" id="PTHR45527">
    <property type="entry name" value="NONRIBOSOMAL PEPTIDE SYNTHETASE"/>
    <property type="match status" value="1"/>
</dbReference>
<dbReference type="CDD" id="cd05930">
    <property type="entry name" value="A_NRPS"/>
    <property type="match status" value="3"/>
</dbReference>
<dbReference type="NCBIfam" id="TIGR01733">
    <property type="entry name" value="AA-adenyl-dom"/>
    <property type="match status" value="3"/>
</dbReference>
<dbReference type="InterPro" id="IPR010071">
    <property type="entry name" value="AA_adenyl_dom"/>
</dbReference>
<dbReference type="InterPro" id="IPR009081">
    <property type="entry name" value="PP-bd_ACP"/>
</dbReference>
<dbReference type="InterPro" id="IPR000873">
    <property type="entry name" value="AMP-dep_synth/lig_dom"/>
</dbReference>
<dbReference type="Gene3D" id="1.10.1200.10">
    <property type="entry name" value="ACP-like"/>
    <property type="match status" value="3"/>
</dbReference>
<name>A0A564T1V1_9FIRM</name>
<keyword evidence="3" id="KW-0597">Phosphoprotein</keyword>
<dbReference type="Gene3D" id="3.30.559.10">
    <property type="entry name" value="Chloramphenicol acetyltransferase-like domain"/>
    <property type="match status" value="2"/>
</dbReference>
<dbReference type="GO" id="GO:0005737">
    <property type="term" value="C:cytoplasm"/>
    <property type="evidence" value="ECO:0007669"/>
    <property type="project" value="TreeGrafter"/>
</dbReference>
<evidence type="ECO:0000313" key="6">
    <source>
        <dbReference type="EMBL" id="VUX01407.1"/>
    </source>
</evidence>
<dbReference type="InterPro" id="IPR023213">
    <property type="entry name" value="CAT-like_dom_sf"/>
</dbReference>
<reference evidence="6 7" key="1">
    <citation type="submission" date="2019-07" db="EMBL/GenBank/DDBJ databases">
        <authorList>
            <person name="Hibberd C M."/>
            <person name="Gehrig L. J."/>
            <person name="Chang H.-W."/>
            <person name="Venkatesh S."/>
        </authorList>
    </citation>
    <scope>NUCLEOTIDE SEQUENCE [LARGE SCALE GENOMIC DNA]</scope>
    <source>
        <strain evidence="6">Ruminococcus_torques_SSTS_Bg7063</strain>
    </source>
</reference>
<dbReference type="EMBL" id="CABHNA010000038">
    <property type="protein sequence ID" value="VUX01407.1"/>
    <property type="molecule type" value="Genomic_DNA"/>
</dbReference>
<dbReference type="PROSITE" id="PS50075">
    <property type="entry name" value="CARRIER"/>
    <property type="match status" value="3"/>
</dbReference>
<dbReference type="Pfam" id="PF07993">
    <property type="entry name" value="NAD_binding_4"/>
    <property type="match status" value="1"/>
</dbReference>
<dbReference type="Pfam" id="PF00668">
    <property type="entry name" value="Condensation"/>
    <property type="match status" value="2"/>
</dbReference>
<dbReference type="GO" id="GO:0043041">
    <property type="term" value="P:amino acid activation for nonribosomal peptide biosynthetic process"/>
    <property type="evidence" value="ECO:0007669"/>
    <property type="project" value="TreeGrafter"/>
</dbReference>